<feature type="transmembrane region" description="Helical" evidence="6">
    <location>
        <begin position="410"/>
        <end position="429"/>
    </location>
</feature>
<protein>
    <recommendedName>
        <fullName evidence="11">Transmembrane protein 145</fullName>
    </recommendedName>
</protein>
<feature type="transmembrane region" description="Helical" evidence="6">
    <location>
        <begin position="12"/>
        <end position="34"/>
    </location>
</feature>
<dbReference type="AlphaFoldDB" id="A0A914APS2"/>
<dbReference type="PANTHER" id="PTHR23252">
    <property type="entry name" value="INTIMAL THICKNESS RECEPTOR-RELATED"/>
    <property type="match status" value="1"/>
</dbReference>
<dbReference type="GO" id="GO:0016020">
    <property type="term" value="C:membrane"/>
    <property type="evidence" value="ECO:0007669"/>
    <property type="project" value="UniProtKB-SubCell"/>
</dbReference>
<feature type="domain" description="GPR180/TMEM145 transmembrane" evidence="7">
    <location>
        <begin position="206"/>
        <end position="423"/>
    </location>
</feature>
<keyword evidence="5" id="KW-0325">Glycoprotein</keyword>
<dbReference type="InterPro" id="IPR019336">
    <property type="entry name" value="GPR180/TMEM145_TM"/>
</dbReference>
<dbReference type="Pfam" id="PF10192">
    <property type="entry name" value="GPR180-TMEM145_TM"/>
    <property type="match status" value="1"/>
</dbReference>
<organism evidence="9 10">
    <name type="scientific">Patiria miniata</name>
    <name type="common">Bat star</name>
    <name type="synonym">Asterina miniata</name>
    <dbReference type="NCBI Taxonomy" id="46514"/>
    <lineage>
        <taxon>Eukaryota</taxon>
        <taxon>Metazoa</taxon>
        <taxon>Echinodermata</taxon>
        <taxon>Eleutherozoa</taxon>
        <taxon>Asterozoa</taxon>
        <taxon>Asteroidea</taxon>
        <taxon>Valvatacea</taxon>
        <taxon>Valvatida</taxon>
        <taxon>Asterinidae</taxon>
        <taxon>Patiria</taxon>
    </lineage>
</organism>
<dbReference type="RefSeq" id="XP_038065623.1">
    <property type="nucleotide sequence ID" value="XM_038209695.1"/>
</dbReference>
<dbReference type="Pfam" id="PF21892">
    <property type="entry name" value="TMEM145_N"/>
    <property type="match status" value="1"/>
</dbReference>
<dbReference type="CTD" id="284339"/>
<accession>A0A914APS2</accession>
<dbReference type="InterPro" id="IPR047831">
    <property type="entry name" value="GPR180/TMEM145"/>
</dbReference>
<evidence type="ECO:0008006" key="11">
    <source>
        <dbReference type="Google" id="ProtNLM"/>
    </source>
</evidence>
<feature type="transmembrane region" description="Helical" evidence="6">
    <location>
        <begin position="343"/>
        <end position="364"/>
    </location>
</feature>
<keyword evidence="3 6" id="KW-1133">Transmembrane helix</keyword>
<sequence>MADCVWKKRPKMVWWCLVTVLVGISVPFAGGLYIEGEVETFDNWIFLARFCFLSDIGRLRFEVEYPKSFATQNLILYYDEPDQWPAVYPTESVELKTCLQKESVLQPENHQVINLTTAYVWSGCIVTKLDNEERIRFYGDTEKYDCRAGRSFTSRRERWWYVALDNCNSTRGMFLKYKMTFTNGDDYWTRHFSADQFGILQTDIVFLILFGLMFLVSLYTANGLHCRQLLHTTYKMFMTCIVFYMIAMILFIIYYADYASDGTPLNNVKMAALAFMAIGDGVFLLMLILMGKGYTITRGRISHSGSVKIAVLMCIYTMLYAALFVYQIAVFDPGEVLYLYESPAGFALIGIRGICWLWFMYAIFFTLKHYPEKNLFYVPFFLFYTAWFVSTPIMILIATYVFPKWWREKVMNVIELLIAFTAQLAFLIITRPSAANKNFPYHVRTSQIGVVNDPYGGPANNVDGFAHHGYGNNVMEGEGQLPNFTEMFAVTAASNRPVANGYMVNNNASGNKALPSGDPVYPPTLPTSPPPAPIHQGPYPGPEMGNQQQIQSPSINHRLILPIRVVTKHCHRVTRCTHRRYPRPHHRHPYTRARTPALKWATSSRYNHRLLTTDSFYPSEW</sequence>
<dbReference type="GeneID" id="119735775"/>
<feature type="transmembrane region" description="Helical" evidence="6">
    <location>
        <begin position="376"/>
        <end position="398"/>
    </location>
</feature>
<reference evidence="9" key="1">
    <citation type="submission" date="2022-11" db="UniProtKB">
        <authorList>
            <consortium name="EnsemblMetazoa"/>
        </authorList>
    </citation>
    <scope>IDENTIFICATION</scope>
</reference>
<dbReference type="EnsemblMetazoa" id="XM_038209695.1">
    <property type="protein sequence ID" value="XP_038065623.1"/>
    <property type="gene ID" value="LOC119735775"/>
</dbReference>
<keyword evidence="10" id="KW-1185">Reference proteome</keyword>
<proteinExistence type="predicted"/>
<feature type="transmembrane region" description="Helical" evidence="6">
    <location>
        <begin position="204"/>
        <end position="224"/>
    </location>
</feature>
<name>A0A914APS2_PATMI</name>
<feature type="domain" description="GPR180-like N-terminal" evidence="8">
    <location>
        <begin position="34"/>
        <end position="177"/>
    </location>
</feature>
<dbReference type="OrthoDB" id="205745at2759"/>
<feature type="transmembrane region" description="Helical" evidence="6">
    <location>
        <begin position="268"/>
        <end position="289"/>
    </location>
</feature>
<dbReference type="PANTHER" id="PTHR23252:SF24">
    <property type="entry name" value="TRANSMEMBRANE PROTEIN 145"/>
    <property type="match status" value="1"/>
</dbReference>
<dbReference type="GO" id="GO:0019236">
    <property type="term" value="P:response to pheromone"/>
    <property type="evidence" value="ECO:0007669"/>
    <property type="project" value="InterPro"/>
</dbReference>
<comment type="subcellular location">
    <subcellularLocation>
        <location evidence="1">Membrane</location>
        <topology evidence="1">Multi-pass membrane protein</topology>
    </subcellularLocation>
</comment>
<evidence type="ECO:0000256" key="4">
    <source>
        <dbReference type="ARBA" id="ARBA00023136"/>
    </source>
</evidence>
<evidence type="ECO:0000313" key="9">
    <source>
        <dbReference type="EnsemblMetazoa" id="XP_038065623.1"/>
    </source>
</evidence>
<feature type="transmembrane region" description="Helical" evidence="6">
    <location>
        <begin position="236"/>
        <end position="256"/>
    </location>
</feature>
<evidence type="ECO:0000259" key="7">
    <source>
        <dbReference type="Pfam" id="PF10192"/>
    </source>
</evidence>
<dbReference type="Proteomes" id="UP000887568">
    <property type="component" value="Unplaced"/>
</dbReference>
<evidence type="ECO:0000313" key="10">
    <source>
        <dbReference type="Proteomes" id="UP000887568"/>
    </source>
</evidence>
<evidence type="ECO:0000256" key="5">
    <source>
        <dbReference type="ARBA" id="ARBA00023180"/>
    </source>
</evidence>
<evidence type="ECO:0000256" key="3">
    <source>
        <dbReference type="ARBA" id="ARBA00022989"/>
    </source>
</evidence>
<keyword evidence="2 6" id="KW-0812">Transmembrane</keyword>
<dbReference type="InterPro" id="IPR053880">
    <property type="entry name" value="GPR180-like_N"/>
</dbReference>
<evidence type="ECO:0000256" key="6">
    <source>
        <dbReference type="SAM" id="Phobius"/>
    </source>
</evidence>
<evidence type="ECO:0000256" key="1">
    <source>
        <dbReference type="ARBA" id="ARBA00004141"/>
    </source>
</evidence>
<feature type="transmembrane region" description="Helical" evidence="6">
    <location>
        <begin position="309"/>
        <end position="331"/>
    </location>
</feature>
<dbReference type="GO" id="GO:0007186">
    <property type="term" value="P:G protein-coupled receptor signaling pathway"/>
    <property type="evidence" value="ECO:0007669"/>
    <property type="project" value="InterPro"/>
</dbReference>
<evidence type="ECO:0000259" key="8">
    <source>
        <dbReference type="Pfam" id="PF21892"/>
    </source>
</evidence>
<keyword evidence="4 6" id="KW-0472">Membrane</keyword>
<evidence type="ECO:0000256" key="2">
    <source>
        <dbReference type="ARBA" id="ARBA00022692"/>
    </source>
</evidence>